<dbReference type="Pfam" id="PF07679">
    <property type="entry name" value="I-set"/>
    <property type="match status" value="1"/>
</dbReference>
<protein>
    <recommendedName>
        <fullName evidence="1">Immunoglobulin I-set domain-containing protein</fullName>
    </recommendedName>
</protein>
<comment type="caution">
    <text evidence="2">The sequence shown here is derived from an EMBL/GenBank/DDBJ whole genome shotgun (WGS) entry which is preliminary data.</text>
</comment>
<dbReference type="InterPro" id="IPR013783">
    <property type="entry name" value="Ig-like_fold"/>
</dbReference>
<dbReference type="EMBL" id="JAIWYP010000013">
    <property type="protein sequence ID" value="KAH3717090.1"/>
    <property type="molecule type" value="Genomic_DNA"/>
</dbReference>
<evidence type="ECO:0000313" key="2">
    <source>
        <dbReference type="EMBL" id="KAH3717090.1"/>
    </source>
</evidence>
<evidence type="ECO:0000259" key="1">
    <source>
        <dbReference type="Pfam" id="PF07679"/>
    </source>
</evidence>
<dbReference type="Gene3D" id="2.60.40.10">
    <property type="entry name" value="Immunoglobulins"/>
    <property type="match status" value="1"/>
</dbReference>
<reference evidence="2" key="1">
    <citation type="journal article" date="2019" name="bioRxiv">
        <title>The Genome of the Zebra Mussel, Dreissena polymorpha: A Resource for Invasive Species Research.</title>
        <authorList>
            <person name="McCartney M.A."/>
            <person name="Auch B."/>
            <person name="Kono T."/>
            <person name="Mallez S."/>
            <person name="Zhang Y."/>
            <person name="Obille A."/>
            <person name="Becker A."/>
            <person name="Abrahante J.E."/>
            <person name="Garbe J."/>
            <person name="Badalamenti J.P."/>
            <person name="Herman A."/>
            <person name="Mangelson H."/>
            <person name="Liachko I."/>
            <person name="Sullivan S."/>
            <person name="Sone E.D."/>
            <person name="Koren S."/>
            <person name="Silverstein K.A.T."/>
            <person name="Beckman K.B."/>
            <person name="Gohl D.M."/>
        </authorList>
    </citation>
    <scope>NUCLEOTIDE SEQUENCE</scope>
    <source>
        <strain evidence="2">Duluth1</strain>
        <tissue evidence="2">Whole animal</tissue>
    </source>
</reference>
<sequence>MPQEQSPQIQRPITNTLVVEGSPAKFVAQYSGEPQPQVTWLRNALQILQETRDIKVSDTLERYKQSRF</sequence>
<dbReference type="Proteomes" id="UP000828390">
    <property type="component" value="Unassembled WGS sequence"/>
</dbReference>
<dbReference type="SUPFAM" id="SSF48726">
    <property type="entry name" value="Immunoglobulin"/>
    <property type="match status" value="1"/>
</dbReference>
<reference evidence="2" key="2">
    <citation type="submission" date="2020-11" db="EMBL/GenBank/DDBJ databases">
        <authorList>
            <person name="McCartney M.A."/>
            <person name="Auch B."/>
            <person name="Kono T."/>
            <person name="Mallez S."/>
            <person name="Becker A."/>
            <person name="Gohl D.M."/>
            <person name="Silverstein K.A.T."/>
            <person name="Koren S."/>
            <person name="Bechman K.B."/>
            <person name="Herman A."/>
            <person name="Abrahante J.E."/>
            <person name="Garbe J."/>
        </authorList>
    </citation>
    <scope>NUCLEOTIDE SEQUENCE</scope>
    <source>
        <strain evidence="2">Duluth1</strain>
        <tissue evidence="2">Whole animal</tissue>
    </source>
</reference>
<dbReference type="InterPro" id="IPR013098">
    <property type="entry name" value="Ig_I-set"/>
</dbReference>
<organism evidence="2 3">
    <name type="scientific">Dreissena polymorpha</name>
    <name type="common">Zebra mussel</name>
    <name type="synonym">Mytilus polymorpha</name>
    <dbReference type="NCBI Taxonomy" id="45954"/>
    <lineage>
        <taxon>Eukaryota</taxon>
        <taxon>Metazoa</taxon>
        <taxon>Spiralia</taxon>
        <taxon>Lophotrochozoa</taxon>
        <taxon>Mollusca</taxon>
        <taxon>Bivalvia</taxon>
        <taxon>Autobranchia</taxon>
        <taxon>Heteroconchia</taxon>
        <taxon>Euheterodonta</taxon>
        <taxon>Imparidentia</taxon>
        <taxon>Neoheterodontei</taxon>
        <taxon>Myida</taxon>
        <taxon>Dreissenoidea</taxon>
        <taxon>Dreissenidae</taxon>
        <taxon>Dreissena</taxon>
    </lineage>
</organism>
<evidence type="ECO:0000313" key="3">
    <source>
        <dbReference type="Proteomes" id="UP000828390"/>
    </source>
</evidence>
<keyword evidence="3" id="KW-1185">Reference proteome</keyword>
<name>A0A9D4C4T6_DREPO</name>
<dbReference type="InterPro" id="IPR036179">
    <property type="entry name" value="Ig-like_dom_sf"/>
</dbReference>
<gene>
    <name evidence="2" type="ORF">DPMN_059868</name>
</gene>
<dbReference type="AlphaFoldDB" id="A0A9D4C4T6"/>
<accession>A0A9D4C4T6</accession>
<feature type="domain" description="Immunoglobulin I-set" evidence="1">
    <location>
        <begin position="7"/>
        <end position="59"/>
    </location>
</feature>
<proteinExistence type="predicted"/>